<sequence length="267" mass="29304">MTTLELPAIGYGTSGKEEGDVWTDSVAAALDAGYRHVDTAQMYENEAEVGAGIRQSSVDREDVILATKVHPDNLAADDAVRTANESLDRLGVEKVEMLYVHWPAKAYDAAETLSAFDELHDEGVMDYVCLSNFTPELLDEARSILDAPIAAHQVECHPLLPQDELRAYAKQHGHHLVGYSPLGRGEILDHPVLSDIASKHDVSTAQVCLAWAIEHDVVPIPKATGDHITDNLRASELQLDDEDLTAIDSIDERRRVIDPDIGPWNQS</sequence>
<dbReference type="OrthoDB" id="275427at2157"/>
<evidence type="ECO:0000313" key="6">
    <source>
        <dbReference type="Proteomes" id="UP000199451"/>
    </source>
</evidence>
<dbReference type="Pfam" id="PF00248">
    <property type="entry name" value="Aldo_ket_red"/>
    <property type="match status" value="1"/>
</dbReference>
<dbReference type="PIRSF" id="PIRSF000097">
    <property type="entry name" value="AKR"/>
    <property type="match status" value="1"/>
</dbReference>
<organism evidence="5 6">
    <name type="scientific">Halogranum gelatinilyticum</name>
    <dbReference type="NCBI Taxonomy" id="660521"/>
    <lineage>
        <taxon>Archaea</taxon>
        <taxon>Methanobacteriati</taxon>
        <taxon>Methanobacteriota</taxon>
        <taxon>Stenosarchaea group</taxon>
        <taxon>Halobacteria</taxon>
        <taxon>Halobacteriales</taxon>
        <taxon>Haloferacaceae</taxon>
    </lineage>
</organism>
<dbReference type="Proteomes" id="UP000199451">
    <property type="component" value="Unassembled WGS sequence"/>
</dbReference>
<evidence type="ECO:0000256" key="1">
    <source>
        <dbReference type="ARBA" id="ARBA00007905"/>
    </source>
</evidence>
<proteinExistence type="inferred from homology"/>
<evidence type="ECO:0000256" key="2">
    <source>
        <dbReference type="ARBA" id="ARBA00022857"/>
    </source>
</evidence>
<dbReference type="AlphaFoldDB" id="A0A1G9YK51"/>
<dbReference type="SUPFAM" id="SSF51430">
    <property type="entry name" value="NAD(P)-linked oxidoreductase"/>
    <property type="match status" value="1"/>
</dbReference>
<dbReference type="PROSITE" id="PS00798">
    <property type="entry name" value="ALDOKETO_REDUCTASE_1"/>
    <property type="match status" value="1"/>
</dbReference>
<protein>
    <submittedName>
        <fullName evidence="5">2,5-diketo-D-gluconate reductase B</fullName>
    </submittedName>
</protein>
<accession>A0A1G9YK51</accession>
<dbReference type="RefSeq" id="WP_089699304.1">
    <property type="nucleotide sequence ID" value="NZ_FNHL01000005.1"/>
</dbReference>
<evidence type="ECO:0000313" key="5">
    <source>
        <dbReference type="EMBL" id="SDN09538.1"/>
    </source>
</evidence>
<keyword evidence="6" id="KW-1185">Reference proteome</keyword>
<dbReference type="InterPro" id="IPR020471">
    <property type="entry name" value="AKR"/>
</dbReference>
<feature type="domain" description="NADP-dependent oxidoreductase" evidence="4">
    <location>
        <begin position="24"/>
        <end position="252"/>
    </location>
</feature>
<keyword evidence="2" id="KW-0521">NADP</keyword>
<dbReference type="Gene3D" id="3.20.20.100">
    <property type="entry name" value="NADP-dependent oxidoreductase domain"/>
    <property type="match status" value="1"/>
</dbReference>
<reference evidence="6" key="1">
    <citation type="submission" date="2016-10" db="EMBL/GenBank/DDBJ databases">
        <authorList>
            <person name="Varghese N."/>
            <person name="Submissions S."/>
        </authorList>
    </citation>
    <scope>NUCLEOTIDE SEQUENCE [LARGE SCALE GENOMIC DNA]</scope>
    <source>
        <strain evidence="6">CGMCC 1.10119</strain>
    </source>
</reference>
<dbReference type="InterPro" id="IPR036812">
    <property type="entry name" value="NAD(P)_OxRdtase_dom_sf"/>
</dbReference>
<name>A0A1G9YK51_9EURY</name>
<dbReference type="PRINTS" id="PR00069">
    <property type="entry name" value="ALDKETRDTASE"/>
</dbReference>
<evidence type="ECO:0000259" key="4">
    <source>
        <dbReference type="Pfam" id="PF00248"/>
    </source>
</evidence>
<dbReference type="GO" id="GO:0016616">
    <property type="term" value="F:oxidoreductase activity, acting on the CH-OH group of donors, NAD or NADP as acceptor"/>
    <property type="evidence" value="ECO:0007669"/>
    <property type="project" value="UniProtKB-ARBA"/>
</dbReference>
<comment type="similarity">
    <text evidence="1">Belongs to the aldo/keto reductase family.</text>
</comment>
<dbReference type="InterPro" id="IPR018170">
    <property type="entry name" value="Aldo/ket_reductase_CS"/>
</dbReference>
<dbReference type="PANTHER" id="PTHR43827">
    <property type="entry name" value="2,5-DIKETO-D-GLUCONIC ACID REDUCTASE"/>
    <property type="match status" value="1"/>
</dbReference>
<dbReference type="InterPro" id="IPR023210">
    <property type="entry name" value="NADP_OxRdtase_dom"/>
</dbReference>
<dbReference type="STRING" id="660521.SAMN04487949_3349"/>
<evidence type="ECO:0000256" key="3">
    <source>
        <dbReference type="ARBA" id="ARBA00023002"/>
    </source>
</evidence>
<gene>
    <name evidence="5" type="ORF">SAMN04487949_3349</name>
</gene>
<keyword evidence="3" id="KW-0560">Oxidoreductase</keyword>
<dbReference type="PANTHER" id="PTHR43827:SF3">
    <property type="entry name" value="NADP-DEPENDENT OXIDOREDUCTASE DOMAIN-CONTAINING PROTEIN"/>
    <property type="match status" value="1"/>
</dbReference>
<dbReference type="EMBL" id="FNHL01000005">
    <property type="protein sequence ID" value="SDN09538.1"/>
    <property type="molecule type" value="Genomic_DNA"/>
</dbReference>